<accession>A0A916RKD2</accession>
<evidence type="ECO:0000256" key="4">
    <source>
        <dbReference type="ARBA" id="ARBA00022630"/>
    </source>
</evidence>
<dbReference type="PANTHER" id="PTHR45833:SF2">
    <property type="entry name" value="BIFUNCTIONAL HOMOCYSTEINE S-METHYLTRANSFERASE_5,10-METHYLENETETRAHYDROFOLATE REDUCTASE"/>
    <property type="match status" value="1"/>
</dbReference>
<evidence type="ECO:0000313" key="10">
    <source>
        <dbReference type="EMBL" id="GGA59076.1"/>
    </source>
</evidence>
<reference evidence="10" key="1">
    <citation type="journal article" date="2014" name="Int. J. Syst. Evol. Microbiol.">
        <title>Complete genome sequence of Corynebacterium casei LMG S-19264T (=DSM 44701T), isolated from a smear-ripened cheese.</title>
        <authorList>
            <consortium name="US DOE Joint Genome Institute (JGI-PGF)"/>
            <person name="Walter F."/>
            <person name="Albersmeier A."/>
            <person name="Kalinowski J."/>
            <person name="Ruckert C."/>
        </authorList>
    </citation>
    <scope>NUCLEOTIDE SEQUENCE</scope>
    <source>
        <strain evidence="10">CGMCC 1.15447</strain>
    </source>
</reference>
<comment type="cofactor">
    <cofactor evidence="8">
        <name>Zn(2+)</name>
        <dbReference type="ChEBI" id="CHEBI:29105"/>
    </cofactor>
</comment>
<comment type="cofactor">
    <cofactor evidence="1">
        <name>FAD</name>
        <dbReference type="ChEBI" id="CHEBI:57692"/>
    </cofactor>
</comment>
<dbReference type="NCBIfam" id="NF006396">
    <property type="entry name" value="PRK08645.1"/>
    <property type="match status" value="1"/>
</dbReference>
<dbReference type="CDD" id="cd00537">
    <property type="entry name" value="MTHFR"/>
    <property type="match status" value="1"/>
</dbReference>
<feature type="binding site" evidence="8">
    <location>
        <position position="227"/>
    </location>
    <ligand>
        <name>Zn(2+)</name>
        <dbReference type="ChEBI" id="CHEBI:29105"/>
    </ligand>
</feature>
<dbReference type="GO" id="GO:0008705">
    <property type="term" value="F:methionine synthase activity"/>
    <property type="evidence" value="ECO:0007669"/>
    <property type="project" value="TreeGrafter"/>
</dbReference>
<dbReference type="Pfam" id="PF02219">
    <property type="entry name" value="MTHFR"/>
    <property type="match status" value="1"/>
</dbReference>
<comment type="caution">
    <text evidence="10">The sequence shown here is derived from an EMBL/GenBank/DDBJ whole genome shotgun (WGS) entry which is preliminary data.</text>
</comment>
<evidence type="ECO:0000256" key="3">
    <source>
        <dbReference type="ARBA" id="ARBA00022603"/>
    </source>
</evidence>
<feature type="binding site" evidence="8">
    <location>
        <position position="293"/>
    </location>
    <ligand>
        <name>Zn(2+)</name>
        <dbReference type="ChEBI" id="CHEBI:29105"/>
    </ligand>
</feature>
<dbReference type="Proteomes" id="UP000648801">
    <property type="component" value="Unassembled WGS sequence"/>
</dbReference>
<dbReference type="Pfam" id="PF02574">
    <property type="entry name" value="S-methyl_trans"/>
    <property type="match status" value="1"/>
</dbReference>
<dbReference type="EMBL" id="BMJB01000001">
    <property type="protein sequence ID" value="GGA59076.1"/>
    <property type="molecule type" value="Genomic_DNA"/>
</dbReference>
<dbReference type="GO" id="GO:0005829">
    <property type="term" value="C:cytosol"/>
    <property type="evidence" value="ECO:0007669"/>
    <property type="project" value="TreeGrafter"/>
</dbReference>
<dbReference type="GO" id="GO:0004489">
    <property type="term" value="F:methylenetetrahydrofolate reductase [NAD(P)H] activity"/>
    <property type="evidence" value="ECO:0007669"/>
    <property type="project" value="InterPro"/>
</dbReference>
<feature type="binding site" evidence="8">
    <location>
        <position position="292"/>
    </location>
    <ligand>
        <name>Zn(2+)</name>
        <dbReference type="ChEBI" id="CHEBI:29105"/>
    </ligand>
</feature>
<keyword evidence="4" id="KW-0285">Flavoprotein</keyword>
<dbReference type="InterPro" id="IPR036589">
    <property type="entry name" value="HCY_dom_sf"/>
</dbReference>
<dbReference type="Gene3D" id="3.20.20.220">
    <property type="match status" value="1"/>
</dbReference>
<evidence type="ECO:0000256" key="6">
    <source>
        <dbReference type="ARBA" id="ARBA00022827"/>
    </source>
</evidence>
<dbReference type="PANTHER" id="PTHR45833">
    <property type="entry name" value="METHIONINE SYNTHASE"/>
    <property type="match status" value="1"/>
</dbReference>
<dbReference type="Gene3D" id="3.20.20.330">
    <property type="entry name" value="Homocysteine-binding-like domain"/>
    <property type="match status" value="1"/>
</dbReference>
<dbReference type="GO" id="GO:0032259">
    <property type="term" value="P:methylation"/>
    <property type="evidence" value="ECO:0007669"/>
    <property type="project" value="UniProtKB-KW"/>
</dbReference>
<dbReference type="InterPro" id="IPR003171">
    <property type="entry name" value="Mehydrof_redctse-like"/>
</dbReference>
<evidence type="ECO:0000256" key="2">
    <source>
        <dbReference type="ARBA" id="ARBA00004777"/>
    </source>
</evidence>
<keyword evidence="7" id="KW-0560">Oxidoreductase</keyword>
<keyword evidence="6" id="KW-0274">FAD</keyword>
<dbReference type="RefSeq" id="WP_188758009.1">
    <property type="nucleotide sequence ID" value="NZ_BMJB01000001.1"/>
</dbReference>
<evidence type="ECO:0000259" key="9">
    <source>
        <dbReference type="PROSITE" id="PS50970"/>
    </source>
</evidence>
<evidence type="ECO:0000256" key="7">
    <source>
        <dbReference type="ARBA" id="ARBA00023002"/>
    </source>
</evidence>
<gene>
    <name evidence="10" type="primary">metF-2</name>
    <name evidence="10" type="ORF">GCM10011507_08070</name>
</gene>
<evidence type="ECO:0000256" key="1">
    <source>
        <dbReference type="ARBA" id="ARBA00001974"/>
    </source>
</evidence>
<dbReference type="PROSITE" id="PS50970">
    <property type="entry name" value="HCY"/>
    <property type="match status" value="1"/>
</dbReference>
<feature type="domain" description="Hcy-binding" evidence="9">
    <location>
        <begin position="10"/>
        <end position="307"/>
    </location>
</feature>
<protein>
    <submittedName>
        <fullName evidence="10">Bifunctional homocysteine S-methyltransferase/methylenetetrahydrofolate reductase</fullName>
    </submittedName>
</protein>
<sequence length="639" mass="67675">MTDVLKDAGAQGVARLFTGRTVLADGAMGTMLYARGVFINRSYDELNLSQPDTVRAIHAEYLQAGAEIIETNTFGANVFRLEHHGLQDKVRAINVAGVKLAREAVNQLRDKQAAEAFVAGSIGPLGVRVEPLGKLSLDEAREAFSEQIRALVEGGPGVGADLLIIETMTSLAEVEQAILAARSEAPDVPVIVMVTVDEDGNCLDGSSAETAATKLTDWGVDALGCNCSAGPATVLSVIERMRPVTDLPLAAMPNAGIPRAVEGRTIYMSSPEYMASFARKLVKAGASIVGGCCGTTPSYTRAMKSSLRAMDAMETGARAVEHAVATGTPQKIESKIEPAPLAQRSKIGAMVAAGEFVSMVEIVPPKGIDCTKEIDGAAYLHKLGVDAINVPDSPRASARMSAQSLCVQIQQHVGIETILHYTCRDRNVLSIQSDLLGASSIGLKNILCLTGDPPKLGNYPDATAVFDVDAIGLVNIVRNLNHGLDIGKNSIGASTGFTVAVAANPGVPDIEQEIRRFAYKVEAGAEYAITQPVFDLKLLEEFLKRIEGFRIPVIAGIWPLTSLRNAEFMKNDLRVSMPEEIMARMAAVTSPEAAKAEGIKIAQEMLAEVRPVVQGVQVSAPFGKYSAAADVLGLTVEVA</sequence>
<keyword evidence="11" id="KW-1185">Reference proteome</keyword>
<organism evidence="10 11">
    <name type="scientific">Edaphobacter acidisoli</name>
    <dbReference type="NCBI Taxonomy" id="2040573"/>
    <lineage>
        <taxon>Bacteria</taxon>
        <taxon>Pseudomonadati</taxon>
        <taxon>Acidobacteriota</taxon>
        <taxon>Terriglobia</taxon>
        <taxon>Terriglobales</taxon>
        <taxon>Acidobacteriaceae</taxon>
        <taxon>Edaphobacter</taxon>
    </lineage>
</organism>
<dbReference type="AlphaFoldDB" id="A0A916RKD2"/>
<dbReference type="SUPFAM" id="SSF51730">
    <property type="entry name" value="FAD-linked oxidoreductase"/>
    <property type="match status" value="1"/>
</dbReference>
<keyword evidence="8" id="KW-0479">Metal-binding</keyword>
<evidence type="ECO:0000256" key="8">
    <source>
        <dbReference type="PROSITE-ProRule" id="PRU00333"/>
    </source>
</evidence>
<keyword evidence="8" id="KW-0862">Zinc</keyword>
<dbReference type="InterPro" id="IPR050554">
    <property type="entry name" value="Met_Synthase/Corrinoid"/>
</dbReference>
<keyword evidence="5 8" id="KW-0808">Transferase</keyword>
<reference evidence="10" key="2">
    <citation type="submission" date="2020-09" db="EMBL/GenBank/DDBJ databases">
        <authorList>
            <person name="Sun Q."/>
            <person name="Zhou Y."/>
        </authorList>
    </citation>
    <scope>NUCLEOTIDE SEQUENCE</scope>
    <source>
        <strain evidence="10">CGMCC 1.15447</strain>
    </source>
</reference>
<dbReference type="InterPro" id="IPR029041">
    <property type="entry name" value="FAD-linked_oxidoreductase-like"/>
</dbReference>
<keyword evidence="3 8" id="KW-0489">Methyltransferase</keyword>
<comment type="pathway">
    <text evidence="2">One-carbon metabolism; tetrahydrofolate interconversion.</text>
</comment>
<evidence type="ECO:0000256" key="5">
    <source>
        <dbReference type="ARBA" id="ARBA00022679"/>
    </source>
</evidence>
<dbReference type="SUPFAM" id="SSF82282">
    <property type="entry name" value="Homocysteine S-methyltransferase"/>
    <property type="match status" value="1"/>
</dbReference>
<proteinExistence type="predicted"/>
<dbReference type="GO" id="GO:0046872">
    <property type="term" value="F:metal ion binding"/>
    <property type="evidence" value="ECO:0007669"/>
    <property type="project" value="UniProtKB-KW"/>
</dbReference>
<dbReference type="InterPro" id="IPR003726">
    <property type="entry name" value="HCY_dom"/>
</dbReference>
<name>A0A916RKD2_9BACT</name>
<evidence type="ECO:0000313" key="11">
    <source>
        <dbReference type="Proteomes" id="UP000648801"/>
    </source>
</evidence>